<dbReference type="GeneID" id="103127844"/>
<protein>
    <submittedName>
        <fullName evidence="8">Nucleolar MIF4G domain-containing protein 1</fullName>
    </submittedName>
</protein>
<name>A0ABM3XS78_ERIEU</name>
<evidence type="ECO:0000256" key="1">
    <source>
        <dbReference type="ARBA" id="ARBA00004604"/>
    </source>
</evidence>
<evidence type="ECO:0000256" key="3">
    <source>
        <dbReference type="ARBA" id="ARBA00023242"/>
    </source>
</evidence>
<feature type="coiled-coil region" evidence="4">
    <location>
        <begin position="624"/>
        <end position="651"/>
    </location>
</feature>
<feature type="region of interest" description="Disordered" evidence="5">
    <location>
        <begin position="1"/>
        <end position="276"/>
    </location>
</feature>
<dbReference type="PANTHER" id="PTHR18034">
    <property type="entry name" value="CELL CYCLE CONTROL PROTEIN CWF22-RELATED"/>
    <property type="match status" value="1"/>
</dbReference>
<dbReference type="SMART" id="SM00544">
    <property type="entry name" value="MA3"/>
    <property type="match status" value="1"/>
</dbReference>
<gene>
    <name evidence="8" type="primary">NOM1</name>
</gene>
<keyword evidence="3" id="KW-0539">Nucleus</keyword>
<dbReference type="Pfam" id="PF02854">
    <property type="entry name" value="MIF4G"/>
    <property type="match status" value="1"/>
</dbReference>
<feature type="region of interest" description="Disordered" evidence="5">
    <location>
        <begin position="309"/>
        <end position="407"/>
    </location>
</feature>
<evidence type="ECO:0000313" key="7">
    <source>
        <dbReference type="Proteomes" id="UP001652624"/>
    </source>
</evidence>
<dbReference type="RefSeq" id="XP_060051668.1">
    <property type="nucleotide sequence ID" value="XM_060195685.1"/>
</dbReference>
<dbReference type="InterPro" id="IPR003891">
    <property type="entry name" value="Initiation_fac_eIF4g_MI"/>
</dbReference>
<dbReference type="InterPro" id="IPR016024">
    <property type="entry name" value="ARM-type_fold"/>
</dbReference>
<evidence type="ECO:0000259" key="6">
    <source>
        <dbReference type="PROSITE" id="PS51366"/>
    </source>
</evidence>
<evidence type="ECO:0000256" key="4">
    <source>
        <dbReference type="SAM" id="Coils"/>
    </source>
</evidence>
<comment type="similarity">
    <text evidence="2">Belongs to the CWC22 family.</text>
</comment>
<reference evidence="8" key="1">
    <citation type="submission" date="2025-08" db="UniProtKB">
        <authorList>
            <consortium name="RefSeq"/>
        </authorList>
    </citation>
    <scope>IDENTIFICATION</scope>
</reference>
<feature type="compositionally biased region" description="Acidic residues" evidence="5">
    <location>
        <begin position="352"/>
        <end position="379"/>
    </location>
</feature>
<comment type="subcellular location">
    <subcellularLocation>
        <location evidence="1">Nucleus</location>
        <location evidence="1">Nucleolus</location>
    </subcellularLocation>
</comment>
<feature type="compositionally biased region" description="Low complexity" evidence="5">
    <location>
        <begin position="68"/>
        <end position="77"/>
    </location>
</feature>
<dbReference type="Proteomes" id="UP001652624">
    <property type="component" value="Chromosome 8"/>
</dbReference>
<evidence type="ECO:0000256" key="5">
    <source>
        <dbReference type="SAM" id="MobiDB-lite"/>
    </source>
</evidence>
<feature type="compositionally biased region" description="Low complexity" evidence="5">
    <location>
        <begin position="46"/>
        <end position="56"/>
    </location>
</feature>
<accession>A0ABM3XS78</accession>
<organism evidence="7 8">
    <name type="scientific">Erinaceus europaeus</name>
    <name type="common">Western European hedgehog</name>
    <dbReference type="NCBI Taxonomy" id="9365"/>
    <lineage>
        <taxon>Eukaryota</taxon>
        <taxon>Metazoa</taxon>
        <taxon>Chordata</taxon>
        <taxon>Craniata</taxon>
        <taxon>Vertebrata</taxon>
        <taxon>Euteleostomi</taxon>
        <taxon>Mammalia</taxon>
        <taxon>Eutheria</taxon>
        <taxon>Laurasiatheria</taxon>
        <taxon>Eulipotyphla</taxon>
        <taxon>Erinaceidae</taxon>
        <taxon>Erinaceinae</taxon>
        <taxon>Erinaceus</taxon>
    </lineage>
</organism>
<dbReference type="InterPro" id="IPR003890">
    <property type="entry name" value="MIF4G-like_typ-3"/>
</dbReference>
<dbReference type="PANTHER" id="PTHR18034:SF4">
    <property type="entry name" value="NUCLEOLAR MIF4G DOMAIN-CONTAINING PROTEIN 1"/>
    <property type="match status" value="1"/>
</dbReference>
<dbReference type="SMART" id="SM00543">
    <property type="entry name" value="MIF4G"/>
    <property type="match status" value="1"/>
</dbReference>
<proteinExistence type="inferred from homology"/>
<dbReference type="SUPFAM" id="SSF48371">
    <property type="entry name" value="ARM repeat"/>
    <property type="match status" value="1"/>
</dbReference>
<evidence type="ECO:0000256" key="2">
    <source>
        <dbReference type="ARBA" id="ARBA00006856"/>
    </source>
</evidence>
<keyword evidence="7" id="KW-1185">Reference proteome</keyword>
<dbReference type="Gene3D" id="1.25.40.180">
    <property type="match status" value="1"/>
</dbReference>
<keyword evidence="4" id="KW-0175">Coiled coil</keyword>
<feature type="compositionally biased region" description="Acidic residues" evidence="5">
    <location>
        <begin position="330"/>
        <end position="344"/>
    </location>
</feature>
<evidence type="ECO:0000313" key="8">
    <source>
        <dbReference type="RefSeq" id="XP_060051668.1"/>
    </source>
</evidence>
<dbReference type="Pfam" id="PF02847">
    <property type="entry name" value="MA3"/>
    <property type="match status" value="1"/>
</dbReference>
<feature type="domain" description="MI" evidence="6">
    <location>
        <begin position="760"/>
        <end position="876"/>
    </location>
</feature>
<dbReference type="InterPro" id="IPR050781">
    <property type="entry name" value="CWC22_splicing_factor"/>
</dbReference>
<dbReference type="PROSITE" id="PS51366">
    <property type="entry name" value="MI"/>
    <property type="match status" value="1"/>
</dbReference>
<feature type="compositionally biased region" description="Basic residues" evidence="5">
    <location>
        <begin position="156"/>
        <end position="180"/>
    </location>
</feature>
<sequence>MLSGHVALQTAAVLPTREAGAKRPAGSRAPRSPPRSRRRLEPRAPPAGADGAPAPRSLRCHLPPAGVAARPAARPPARSAPPRSPAPSDGPVGRKSRLFRKSGAWKMAAPRGAGVRARGGGRGRRGPGALRRLKLAVEGFVQARGGAPEGGGGPRAGRRAARPSGRERRREKRRLRRARRAGATTSGDREPPGGVSSARSRAPPGAVGDAGSAGKPGPPRDGAGSAGKPGPPRDGAGKPGKPRPPRDGAGKPGKPRPPRDGAGAAGTRDADHEEDRELRRLERCLGLGRGKALPLSFARDGLDYVLGALGAGSALPSPPRRRPDDRDGDPGDSDDRDSDPDGPEDGERGGCEDEDMGDGDMDDGDEEDEDDGDMGDGGDDDRPEREEEEAAEPEPRQAGGDAAEEPRVRRVRFAEDSMAAEPGEQVWWGNSGQVFYLQGGGRYLPPQARGAEVASDAQKTVALDRLRRQVQGLVNRLSEPNLASVSAQLEELFLAHSRKDVKDTLTAVLLAACAPPEPVPGRLVREHVLLLAVLHRRVGAEVGAHFLEAVVRSFEAAYGAGGGPGKECENLCSVLAQLYNFGVVAAGLVLGALRRLLAAFGPRDLGLALQLLRDVGFSLRRDDAAGLRELIAEAQARAAQAGAELRDQTRVRFMLDTMLALKNNDVRKIPGYDPEPVERLRKLQRTLVLGAGSGSDSQLRVSWDAILNADRTGRWWIVGSSWSGAPMIEDGPQRSAQKTPEGTVSAGILELARSQRMNTDVRRTIFCTIVTSEDFLDAFEKLLRLGLKEQQEREVVHVLVACCLQETTFNPFYAFLAAKLCSHERRFQVTLQFSVWDRFRELETLGAGSRANLAQLLTHLLKSRALPLSVLKVVEFSELDKPRVCFLRRVLRALLRETEAEDLGAIFARVADNPKLAVLREGLRLFISHFLLRGPQACGSVEEAGLLRERADLAARALQGRGTLSL</sequence>